<sequence>MKKKSLKSLKLTKNTISNFKRSVTGGLQEAQSEILSCLPPPPPPVTQPYTGCQDTVNNWCDSRFGGCPTYYCPTDQ</sequence>
<proteinExistence type="predicted"/>
<dbReference type="AlphaFoldDB" id="A0A2T6C3V1"/>
<organism evidence="1 2">
    <name type="scientific">Kordia periserrulae</name>
    <dbReference type="NCBI Taxonomy" id="701523"/>
    <lineage>
        <taxon>Bacteria</taxon>
        <taxon>Pseudomonadati</taxon>
        <taxon>Bacteroidota</taxon>
        <taxon>Flavobacteriia</taxon>
        <taxon>Flavobacteriales</taxon>
        <taxon>Flavobacteriaceae</taxon>
        <taxon>Kordia</taxon>
    </lineage>
</organism>
<protein>
    <submittedName>
        <fullName evidence="1">Uncharacterized protein</fullName>
    </submittedName>
</protein>
<name>A0A2T6C3V1_9FLAO</name>
<accession>A0A2T6C3V1</accession>
<dbReference type="Proteomes" id="UP000244090">
    <property type="component" value="Unassembled WGS sequence"/>
</dbReference>
<dbReference type="RefSeq" id="WP_108113974.1">
    <property type="nucleotide sequence ID" value="NZ_QBKT01000002.1"/>
</dbReference>
<dbReference type="OrthoDB" id="9902394at2"/>
<comment type="caution">
    <text evidence="1">The sequence shown here is derived from an EMBL/GenBank/DDBJ whole genome shotgun (WGS) entry which is preliminary data.</text>
</comment>
<reference evidence="1 2" key="1">
    <citation type="submission" date="2018-04" db="EMBL/GenBank/DDBJ databases">
        <title>Genomic Encyclopedia of Archaeal and Bacterial Type Strains, Phase II (KMG-II): from individual species to whole genera.</title>
        <authorList>
            <person name="Goeker M."/>
        </authorList>
    </citation>
    <scope>NUCLEOTIDE SEQUENCE [LARGE SCALE GENOMIC DNA]</scope>
    <source>
        <strain evidence="1 2">DSM 25731</strain>
    </source>
</reference>
<evidence type="ECO:0000313" key="1">
    <source>
        <dbReference type="EMBL" id="PTX63006.1"/>
    </source>
</evidence>
<gene>
    <name evidence="1" type="ORF">C8N46_102407</name>
</gene>
<dbReference type="EMBL" id="QBKT01000002">
    <property type="protein sequence ID" value="PTX63006.1"/>
    <property type="molecule type" value="Genomic_DNA"/>
</dbReference>
<evidence type="ECO:0000313" key="2">
    <source>
        <dbReference type="Proteomes" id="UP000244090"/>
    </source>
</evidence>
<keyword evidence="2" id="KW-1185">Reference proteome</keyword>